<accession>A0A9N7VPZ3</accession>
<dbReference type="EMBL" id="CADEAL010004236">
    <property type="protein sequence ID" value="CAB1455013.1"/>
    <property type="molecule type" value="Genomic_DNA"/>
</dbReference>
<proteinExistence type="predicted"/>
<comment type="caution">
    <text evidence="1">The sequence shown here is derived from an EMBL/GenBank/DDBJ whole genome shotgun (WGS) entry which is preliminary data.</text>
</comment>
<dbReference type="AlphaFoldDB" id="A0A9N7VPZ3"/>
<keyword evidence="2" id="KW-1185">Reference proteome</keyword>
<evidence type="ECO:0000313" key="2">
    <source>
        <dbReference type="Proteomes" id="UP001153269"/>
    </source>
</evidence>
<organism evidence="1 2">
    <name type="scientific">Pleuronectes platessa</name>
    <name type="common">European plaice</name>
    <dbReference type="NCBI Taxonomy" id="8262"/>
    <lineage>
        <taxon>Eukaryota</taxon>
        <taxon>Metazoa</taxon>
        <taxon>Chordata</taxon>
        <taxon>Craniata</taxon>
        <taxon>Vertebrata</taxon>
        <taxon>Euteleostomi</taxon>
        <taxon>Actinopterygii</taxon>
        <taxon>Neopterygii</taxon>
        <taxon>Teleostei</taxon>
        <taxon>Neoteleostei</taxon>
        <taxon>Acanthomorphata</taxon>
        <taxon>Carangaria</taxon>
        <taxon>Pleuronectiformes</taxon>
        <taxon>Pleuronectoidei</taxon>
        <taxon>Pleuronectidae</taxon>
        <taxon>Pleuronectes</taxon>
    </lineage>
</organism>
<protein>
    <submittedName>
        <fullName evidence="1">Uncharacterized protein</fullName>
    </submittedName>
</protein>
<dbReference type="Proteomes" id="UP001153269">
    <property type="component" value="Unassembled WGS sequence"/>
</dbReference>
<gene>
    <name evidence="1" type="ORF">PLEPLA_LOCUS42783</name>
</gene>
<sequence>MGFCAGCAQYGSARNVRNELLRMMCAVGFCAECAQWASAQDGHNWCNSCFALIKIPLIRTHEFGLSSCVHWFDPVSVVAWGWLLPVAQGVPFSALVHLHR</sequence>
<name>A0A9N7VPZ3_PLEPL</name>
<evidence type="ECO:0000313" key="1">
    <source>
        <dbReference type="EMBL" id="CAB1455013.1"/>
    </source>
</evidence>
<reference evidence="1" key="1">
    <citation type="submission" date="2020-03" db="EMBL/GenBank/DDBJ databases">
        <authorList>
            <person name="Weist P."/>
        </authorList>
    </citation>
    <scope>NUCLEOTIDE SEQUENCE</scope>
</reference>